<dbReference type="PATRIC" id="fig|1256908.3.peg.497"/>
<feature type="domain" description="AAA-ATPase-like" evidence="1">
    <location>
        <begin position="33"/>
        <end position="222"/>
    </location>
</feature>
<comment type="caution">
    <text evidence="2">The sequence shown here is derived from an EMBL/GenBank/DDBJ whole genome shotgun (WGS) entry which is preliminary data.</text>
</comment>
<proteinExistence type="predicted"/>
<dbReference type="Gene3D" id="3.40.50.300">
    <property type="entry name" value="P-loop containing nucleotide triphosphate hydrolases"/>
    <property type="match status" value="1"/>
</dbReference>
<dbReference type="InterPro" id="IPR012547">
    <property type="entry name" value="PDDEXK_9"/>
</dbReference>
<keyword evidence="3" id="KW-1185">Reference proteome</keyword>
<dbReference type="PANTHER" id="PTHR34825:SF1">
    <property type="entry name" value="AAA-ATPASE-LIKE DOMAIN-CONTAINING PROTEIN"/>
    <property type="match status" value="1"/>
</dbReference>
<dbReference type="InterPro" id="IPR027417">
    <property type="entry name" value="P-loop_NTPase"/>
</dbReference>
<dbReference type="SUPFAM" id="SSF52540">
    <property type="entry name" value="P-loop containing nucleoside triphosphate hydrolases"/>
    <property type="match status" value="1"/>
</dbReference>
<dbReference type="Pfam" id="PF09820">
    <property type="entry name" value="AAA-ATPase_like"/>
    <property type="match status" value="1"/>
</dbReference>
<gene>
    <name evidence="2" type="ORF">HMPREF0373_00546</name>
</gene>
<evidence type="ECO:0000313" key="3">
    <source>
        <dbReference type="Proteomes" id="UP000016608"/>
    </source>
</evidence>
<dbReference type="HOGENOM" id="CLU_032468_0_0_9"/>
<organism evidence="2 3">
    <name type="scientific">Eubacterium ramulus ATCC 29099</name>
    <dbReference type="NCBI Taxonomy" id="1256908"/>
    <lineage>
        <taxon>Bacteria</taxon>
        <taxon>Bacillati</taxon>
        <taxon>Bacillota</taxon>
        <taxon>Clostridia</taxon>
        <taxon>Eubacteriales</taxon>
        <taxon>Eubacteriaceae</taxon>
        <taxon>Eubacterium</taxon>
    </lineage>
</organism>
<dbReference type="Proteomes" id="UP000016608">
    <property type="component" value="Unassembled WGS sequence"/>
</dbReference>
<dbReference type="PANTHER" id="PTHR34825">
    <property type="entry name" value="CONSERVED PROTEIN, WITH A WEAK D-GALACTARATE DEHYDRATASE/ALTRONATE HYDROLASE DOMAIN"/>
    <property type="match status" value="1"/>
</dbReference>
<dbReference type="eggNOG" id="COG1672">
    <property type="taxonomic scope" value="Bacteria"/>
</dbReference>
<reference evidence="2 3" key="1">
    <citation type="submission" date="2013-06" db="EMBL/GenBank/DDBJ databases">
        <authorList>
            <person name="Weinstock G."/>
            <person name="Sodergren E."/>
            <person name="Lobos E.A."/>
            <person name="Fulton L."/>
            <person name="Fulton R."/>
            <person name="Courtney L."/>
            <person name="Fronick C."/>
            <person name="O'Laughlin M."/>
            <person name="Godfrey J."/>
            <person name="Wilson R.M."/>
            <person name="Miner T."/>
            <person name="Farmer C."/>
            <person name="Delehaunty K."/>
            <person name="Cordes M."/>
            <person name="Minx P."/>
            <person name="Tomlinson C."/>
            <person name="Chen J."/>
            <person name="Wollam A."/>
            <person name="Pepin K.H."/>
            <person name="Bhonagiri V."/>
            <person name="Zhang X."/>
            <person name="Warren W."/>
            <person name="Mitreva M."/>
            <person name="Mardis E.R."/>
            <person name="Wilson R.K."/>
        </authorList>
    </citation>
    <scope>NUCLEOTIDE SEQUENCE [LARGE SCALE GENOMIC DNA]</scope>
    <source>
        <strain evidence="2 3">ATCC 29099</strain>
    </source>
</reference>
<evidence type="ECO:0000313" key="2">
    <source>
        <dbReference type="EMBL" id="ERK50725.1"/>
    </source>
</evidence>
<name>U2PJJ4_EUBRA</name>
<sequence>MLTHKYVCFYWKEAPMGVYLNSTSPFYLYKSETKKTYFIDKSLLLEQLFPLVKTGNSHICITRPRRFGKTIMANMIGTFFGKGCSADTIFNGSKIAANTEYNAHINQYNTIFIDFSEMPEDCNNYQQYIHRIRKNLKDDLCIAYANLNLDSQDAVWDLLRKIFERTGERFIFVLDEWDCIFHKAFITDTDKQQYISFLSNLLKDRPYVLLSYMTGILPIAKYSSGSELNMFLEYTMASEERFSADFGFTETETDLLYNRYINCTENPQITREGLRFWYDGYQTKSGEKLYNPRSVVAALSNNNLGNYWTSSGPYDEIYYYIENNIDDVRTDLALMVSGEKVPAKIREYAATSMNLSTRDEIFSAMVVYGFLSYADGQICIPNKELMDKFDDMLMKESSFGYVYRLAKESARMLSATLSGDTDTMTSILEYAHNTESPLLAYNHETELTAVINLIYLAARDKYRVEREDKAGIGYVDFIFYPYNPKDTCLILELKVDHSADDAIQQIIDRKYALRFLGKTAEKQKYTGDILAVGIGYDKETKKHECKVMKL</sequence>
<evidence type="ECO:0000259" key="1">
    <source>
        <dbReference type="Pfam" id="PF09820"/>
    </source>
</evidence>
<dbReference type="AlphaFoldDB" id="U2PJJ4"/>
<protein>
    <recommendedName>
        <fullName evidence="1">AAA-ATPase-like domain-containing protein</fullName>
    </recommendedName>
</protein>
<dbReference type="EMBL" id="AWVJ01000042">
    <property type="protein sequence ID" value="ERK50725.1"/>
    <property type="molecule type" value="Genomic_DNA"/>
</dbReference>
<dbReference type="InterPro" id="IPR018631">
    <property type="entry name" value="AAA-ATPase-like_dom"/>
</dbReference>
<dbReference type="Pfam" id="PF08011">
    <property type="entry name" value="PDDEXK_9"/>
    <property type="match status" value="1"/>
</dbReference>
<accession>U2PJJ4</accession>